<proteinExistence type="predicted"/>
<reference evidence="1" key="1">
    <citation type="journal article" date="2014" name="Front. Microbiol.">
        <title>High frequency of phylogenetically diverse reductive dehalogenase-homologous genes in deep subseafloor sedimentary metagenomes.</title>
        <authorList>
            <person name="Kawai M."/>
            <person name="Futagami T."/>
            <person name="Toyoda A."/>
            <person name="Takaki Y."/>
            <person name="Nishi S."/>
            <person name="Hori S."/>
            <person name="Arai W."/>
            <person name="Tsubouchi T."/>
            <person name="Morono Y."/>
            <person name="Uchiyama I."/>
            <person name="Ito T."/>
            <person name="Fujiyama A."/>
            <person name="Inagaki F."/>
            <person name="Takami H."/>
        </authorList>
    </citation>
    <scope>NUCLEOTIDE SEQUENCE</scope>
    <source>
        <strain evidence="1">Expedition CK06-06</strain>
    </source>
</reference>
<dbReference type="AlphaFoldDB" id="X1D5W9"/>
<organism evidence="1">
    <name type="scientific">marine sediment metagenome</name>
    <dbReference type="NCBI Taxonomy" id="412755"/>
    <lineage>
        <taxon>unclassified sequences</taxon>
        <taxon>metagenomes</taxon>
        <taxon>ecological metagenomes</taxon>
    </lineage>
</organism>
<name>X1D5W9_9ZZZZ</name>
<sequence>PEIIKAVCEKCRKIRTEDCHKIGGVPVGLGAMG</sequence>
<comment type="caution">
    <text evidence="1">The sequence shown here is derived from an EMBL/GenBank/DDBJ whole genome shotgun (WGS) entry which is preliminary data.</text>
</comment>
<protein>
    <submittedName>
        <fullName evidence="1">Uncharacterized protein</fullName>
    </submittedName>
</protein>
<dbReference type="EMBL" id="BART01021747">
    <property type="protein sequence ID" value="GAH03680.1"/>
    <property type="molecule type" value="Genomic_DNA"/>
</dbReference>
<evidence type="ECO:0000313" key="1">
    <source>
        <dbReference type="EMBL" id="GAH03680.1"/>
    </source>
</evidence>
<accession>X1D5W9</accession>
<feature type="non-terminal residue" evidence="1">
    <location>
        <position position="1"/>
    </location>
</feature>
<gene>
    <name evidence="1" type="ORF">S01H4_40010</name>
</gene>